<dbReference type="InterPro" id="IPR052564">
    <property type="entry name" value="N-acetyltrans/Recomb-assoc"/>
</dbReference>
<dbReference type="EMBL" id="MAJU01000020">
    <property type="protein sequence ID" value="OCH19265.1"/>
    <property type="molecule type" value="Genomic_DNA"/>
</dbReference>
<evidence type="ECO:0000313" key="2">
    <source>
        <dbReference type="EMBL" id="OCH19265.1"/>
    </source>
</evidence>
<reference evidence="2 3" key="1">
    <citation type="submission" date="2016-06" db="EMBL/GenBank/DDBJ databases">
        <authorList>
            <person name="Kjaerup R.B."/>
            <person name="Dalgaard T.S."/>
            <person name="Juul-Madsen H.R."/>
        </authorList>
    </citation>
    <scope>NUCLEOTIDE SEQUENCE [LARGE SCALE GENOMIC DNA]</scope>
    <source>
        <strain evidence="2 3">1S159</strain>
    </source>
</reference>
<dbReference type="InterPro" id="IPR016181">
    <property type="entry name" value="Acyl_CoA_acyltransferase"/>
</dbReference>
<dbReference type="CDD" id="cd04301">
    <property type="entry name" value="NAT_SF"/>
    <property type="match status" value="1"/>
</dbReference>
<gene>
    <name evidence="2" type="ORF">A6E04_16800</name>
</gene>
<dbReference type="InterPro" id="IPR000182">
    <property type="entry name" value="GNAT_dom"/>
</dbReference>
<dbReference type="SUPFAM" id="SSF55729">
    <property type="entry name" value="Acyl-CoA N-acyltransferases (Nat)"/>
    <property type="match status" value="1"/>
</dbReference>
<dbReference type="STRING" id="688.A6E04_16800"/>
<dbReference type="Pfam" id="PF13673">
    <property type="entry name" value="Acetyltransf_10"/>
    <property type="match status" value="1"/>
</dbReference>
<dbReference type="OrthoDB" id="9796171at2"/>
<proteinExistence type="predicted"/>
<keyword evidence="2" id="KW-0808">Transferase</keyword>
<name>A0A1B9NW57_ALILO</name>
<evidence type="ECO:0000313" key="3">
    <source>
        <dbReference type="Proteomes" id="UP000093523"/>
    </source>
</evidence>
<accession>A0A1B9NW57</accession>
<dbReference type="Proteomes" id="UP000093523">
    <property type="component" value="Unassembled WGS sequence"/>
</dbReference>
<dbReference type="GO" id="GO:0016747">
    <property type="term" value="F:acyltransferase activity, transferring groups other than amino-acyl groups"/>
    <property type="evidence" value="ECO:0007669"/>
    <property type="project" value="InterPro"/>
</dbReference>
<comment type="caution">
    <text evidence="2">The sequence shown here is derived from an EMBL/GenBank/DDBJ whole genome shotgun (WGS) entry which is preliminary data.</text>
</comment>
<dbReference type="Gene3D" id="3.40.630.30">
    <property type="match status" value="1"/>
</dbReference>
<organism evidence="2 3">
    <name type="scientific">Aliivibrio logei</name>
    <name type="common">Vibrio logei</name>
    <dbReference type="NCBI Taxonomy" id="688"/>
    <lineage>
        <taxon>Bacteria</taxon>
        <taxon>Pseudomonadati</taxon>
        <taxon>Pseudomonadota</taxon>
        <taxon>Gammaproteobacteria</taxon>
        <taxon>Vibrionales</taxon>
        <taxon>Vibrionaceae</taxon>
        <taxon>Aliivibrio</taxon>
    </lineage>
</organism>
<dbReference type="PANTHER" id="PTHR43451:SF1">
    <property type="entry name" value="ACETYLTRANSFERASE"/>
    <property type="match status" value="1"/>
</dbReference>
<protein>
    <submittedName>
        <fullName evidence="2">Acetyltransferase</fullName>
    </submittedName>
</protein>
<sequence>MEFSYEKVTHQDLDVILKLGEAVNDKHVVPLLNSEGQKAIKMAFKSDIDKVKDASIYSAIKATIDNEIIGYIAWRDESYIGHLYVKTEYHGFGVAKGLVEEMKAVSGAKLISVKASIYALGFYKKVGFKPVSEELSLNGIRYVPMVLNVQQRT</sequence>
<evidence type="ECO:0000259" key="1">
    <source>
        <dbReference type="PROSITE" id="PS51186"/>
    </source>
</evidence>
<dbReference type="AlphaFoldDB" id="A0A1B9NW57"/>
<dbReference type="PANTHER" id="PTHR43451">
    <property type="entry name" value="ACETYLTRANSFERASE (GNAT) FAMILY PROTEIN"/>
    <property type="match status" value="1"/>
</dbReference>
<feature type="domain" description="N-acetyltransferase" evidence="1">
    <location>
        <begin position="3"/>
        <end position="150"/>
    </location>
</feature>
<dbReference type="PROSITE" id="PS51186">
    <property type="entry name" value="GNAT"/>
    <property type="match status" value="1"/>
</dbReference>